<keyword evidence="1" id="KW-0808">Transferase</keyword>
<dbReference type="Pfam" id="PF00583">
    <property type="entry name" value="Acetyltransf_1"/>
    <property type="match status" value="1"/>
</dbReference>
<sequence length="112" mass="12433">MTHIDYVHDVAFVAVVREEGVEHVVGVSRYSTNADGSQCECAVTVSDKWQSKGLGTLLMRHLIEVARSNGIRQMNSIDSAENVRMADLARYLGFDARMDPEDASQVIHELVL</sequence>
<dbReference type="RefSeq" id="WP_207526623.1">
    <property type="nucleotide sequence ID" value="NZ_CP071518.1"/>
</dbReference>
<dbReference type="CDD" id="cd04301">
    <property type="entry name" value="NAT_SF"/>
    <property type="match status" value="1"/>
</dbReference>
<dbReference type="InterPro" id="IPR016181">
    <property type="entry name" value="Acyl_CoA_acyltransferase"/>
</dbReference>
<keyword evidence="5" id="KW-1185">Reference proteome</keyword>
<evidence type="ECO:0000313" key="5">
    <source>
        <dbReference type="Proteomes" id="UP000639274"/>
    </source>
</evidence>
<dbReference type="SUPFAM" id="SSF55729">
    <property type="entry name" value="Acyl-CoA N-acyltransferases (Nat)"/>
    <property type="match status" value="1"/>
</dbReference>
<dbReference type="KEGG" id="lsf:I8J32_013685"/>
<dbReference type="PANTHER" id="PTHR43072">
    <property type="entry name" value="N-ACETYLTRANSFERASE"/>
    <property type="match status" value="1"/>
</dbReference>
<dbReference type="AlphaFoldDB" id="A0A974XXS7"/>
<dbReference type="PANTHER" id="PTHR43072:SF23">
    <property type="entry name" value="UPF0039 PROTEIN C11D3.02C"/>
    <property type="match status" value="1"/>
</dbReference>
<dbReference type="InterPro" id="IPR000182">
    <property type="entry name" value="GNAT_dom"/>
</dbReference>
<accession>A0A974XXS7</accession>
<dbReference type="Gene3D" id="3.40.630.30">
    <property type="match status" value="1"/>
</dbReference>
<protein>
    <submittedName>
        <fullName evidence="4">GNAT family N-acetyltransferase</fullName>
    </submittedName>
</protein>
<evidence type="ECO:0000256" key="1">
    <source>
        <dbReference type="ARBA" id="ARBA00022679"/>
    </source>
</evidence>
<dbReference type="GO" id="GO:0016747">
    <property type="term" value="F:acyltransferase activity, transferring groups other than amino-acyl groups"/>
    <property type="evidence" value="ECO:0007669"/>
    <property type="project" value="InterPro"/>
</dbReference>
<feature type="domain" description="N-acetyltransferase" evidence="3">
    <location>
        <begin position="1"/>
        <end position="112"/>
    </location>
</feature>
<keyword evidence="2" id="KW-0012">Acyltransferase</keyword>
<organism evidence="4 5">
    <name type="scientific">Agrilutibacter solisilvae</name>
    <dbReference type="NCBI Taxonomy" id="2763317"/>
    <lineage>
        <taxon>Bacteria</taxon>
        <taxon>Pseudomonadati</taxon>
        <taxon>Pseudomonadota</taxon>
        <taxon>Gammaproteobacteria</taxon>
        <taxon>Lysobacterales</taxon>
        <taxon>Lysobacteraceae</taxon>
        <taxon>Agrilutibacter</taxon>
    </lineage>
</organism>
<evidence type="ECO:0000256" key="2">
    <source>
        <dbReference type="ARBA" id="ARBA00023315"/>
    </source>
</evidence>
<reference evidence="4 5" key="1">
    <citation type="submission" date="2021-03" db="EMBL/GenBank/DDBJ databases">
        <title>Lysobacter sp. nov. isolated from soil of gangwondo yeongwol, south Korea.</title>
        <authorList>
            <person name="Kim K.R."/>
            <person name="Kim K.H."/>
            <person name="Jeon C.O."/>
        </authorList>
    </citation>
    <scope>NUCLEOTIDE SEQUENCE [LARGE SCALE GENOMIC DNA]</scope>
    <source>
        <strain evidence="4 5">R19</strain>
    </source>
</reference>
<gene>
    <name evidence="4" type="ORF">I8J32_013685</name>
</gene>
<proteinExistence type="predicted"/>
<dbReference type="PROSITE" id="PS51186">
    <property type="entry name" value="GNAT"/>
    <property type="match status" value="1"/>
</dbReference>
<dbReference type="EMBL" id="CP071518">
    <property type="protein sequence ID" value="QSX77771.1"/>
    <property type="molecule type" value="Genomic_DNA"/>
</dbReference>
<dbReference type="Proteomes" id="UP000639274">
    <property type="component" value="Chromosome"/>
</dbReference>
<name>A0A974XXS7_9GAMM</name>
<evidence type="ECO:0000313" key="4">
    <source>
        <dbReference type="EMBL" id="QSX77771.1"/>
    </source>
</evidence>
<evidence type="ECO:0000259" key="3">
    <source>
        <dbReference type="PROSITE" id="PS51186"/>
    </source>
</evidence>